<sequence>MFSGSNRQPTDAELQREFETRNANLKNTVNETVGEIKSGLTQAKDTIQTSTPMSQEDMPQGARSMNTKRRSFSERFNASSLNSAKRDFANIHESNADAFESLAARNDDTFAQNALGERYM</sequence>
<dbReference type="OrthoDB" id="2284024at2759"/>
<evidence type="ECO:0000313" key="2">
    <source>
        <dbReference type="EMBL" id="KAG2183269.1"/>
    </source>
</evidence>
<name>A0A8H7PYX7_MORIS</name>
<protein>
    <submittedName>
        <fullName evidence="2">Uncharacterized protein</fullName>
    </submittedName>
</protein>
<dbReference type="Proteomes" id="UP000654370">
    <property type="component" value="Unassembled WGS sequence"/>
</dbReference>
<gene>
    <name evidence="2" type="ORF">INT43_006273</name>
</gene>
<proteinExistence type="predicted"/>
<dbReference type="EMBL" id="JAEPQZ010000003">
    <property type="protein sequence ID" value="KAG2183269.1"/>
    <property type="molecule type" value="Genomic_DNA"/>
</dbReference>
<comment type="caution">
    <text evidence="2">The sequence shown here is derived from an EMBL/GenBank/DDBJ whole genome shotgun (WGS) entry which is preliminary data.</text>
</comment>
<evidence type="ECO:0000313" key="3">
    <source>
        <dbReference type="Proteomes" id="UP000654370"/>
    </source>
</evidence>
<dbReference type="AlphaFoldDB" id="A0A8H7PYX7"/>
<accession>A0A8H7PYX7</accession>
<feature type="region of interest" description="Disordered" evidence="1">
    <location>
        <begin position="1"/>
        <end position="26"/>
    </location>
</feature>
<feature type="region of interest" description="Disordered" evidence="1">
    <location>
        <begin position="44"/>
        <end position="68"/>
    </location>
</feature>
<keyword evidence="3" id="KW-1185">Reference proteome</keyword>
<evidence type="ECO:0000256" key="1">
    <source>
        <dbReference type="SAM" id="MobiDB-lite"/>
    </source>
</evidence>
<feature type="compositionally biased region" description="Polar residues" evidence="1">
    <location>
        <begin position="44"/>
        <end position="54"/>
    </location>
</feature>
<reference evidence="2" key="1">
    <citation type="submission" date="2020-12" db="EMBL/GenBank/DDBJ databases">
        <title>Metabolic potential, ecology and presence of endohyphal bacteria is reflected in genomic diversity of Mucoromycotina.</title>
        <authorList>
            <person name="Muszewska A."/>
            <person name="Okrasinska A."/>
            <person name="Steczkiewicz K."/>
            <person name="Drgas O."/>
            <person name="Orlowska M."/>
            <person name="Perlinska-Lenart U."/>
            <person name="Aleksandrzak-Piekarczyk T."/>
            <person name="Szatraj K."/>
            <person name="Zielenkiewicz U."/>
            <person name="Pilsyk S."/>
            <person name="Malc E."/>
            <person name="Mieczkowski P."/>
            <person name="Kruszewska J.S."/>
            <person name="Biernat P."/>
            <person name="Pawlowska J."/>
        </authorList>
    </citation>
    <scope>NUCLEOTIDE SEQUENCE</scope>
    <source>
        <strain evidence="2">WA0000067209</strain>
    </source>
</reference>
<organism evidence="2 3">
    <name type="scientific">Mortierella isabellina</name>
    <name type="common">Filamentous fungus</name>
    <name type="synonym">Umbelopsis isabellina</name>
    <dbReference type="NCBI Taxonomy" id="91625"/>
    <lineage>
        <taxon>Eukaryota</taxon>
        <taxon>Fungi</taxon>
        <taxon>Fungi incertae sedis</taxon>
        <taxon>Mucoromycota</taxon>
        <taxon>Mucoromycotina</taxon>
        <taxon>Umbelopsidomycetes</taxon>
        <taxon>Umbelopsidales</taxon>
        <taxon>Umbelopsidaceae</taxon>
        <taxon>Umbelopsis</taxon>
    </lineage>
</organism>